<evidence type="ECO:0000313" key="2">
    <source>
        <dbReference type="EMBL" id="BAT73919.1"/>
    </source>
</evidence>
<evidence type="ECO:0000313" key="3">
    <source>
        <dbReference type="Proteomes" id="UP000291084"/>
    </source>
</evidence>
<evidence type="ECO:0000256" key="1">
    <source>
        <dbReference type="SAM" id="Coils"/>
    </source>
</evidence>
<organism evidence="2 3">
    <name type="scientific">Vigna angularis var. angularis</name>
    <dbReference type="NCBI Taxonomy" id="157739"/>
    <lineage>
        <taxon>Eukaryota</taxon>
        <taxon>Viridiplantae</taxon>
        <taxon>Streptophyta</taxon>
        <taxon>Embryophyta</taxon>
        <taxon>Tracheophyta</taxon>
        <taxon>Spermatophyta</taxon>
        <taxon>Magnoliopsida</taxon>
        <taxon>eudicotyledons</taxon>
        <taxon>Gunneridae</taxon>
        <taxon>Pentapetalae</taxon>
        <taxon>rosids</taxon>
        <taxon>fabids</taxon>
        <taxon>Fabales</taxon>
        <taxon>Fabaceae</taxon>
        <taxon>Papilionoideae</taxon>
        <taxon>50 kb inversion clade</taxon>
        <taxon>NPAAA clade</taxon>
        <taxon>indigoferoid/millettioid clade</taxon>
        <taxon>Phaseoleae</taxon>
        <taxon>Vigna</taxon>
    </lineage>
</organism>
<sequence>MIWKLNQLFTETENAREETQDWKNEAAQLKMEVAVTELVLEDAQIKLKAALKEVEVAKTVEASAVQHIRGGF</sequence>
<keyword evidence="3" id="KW-1185">Reference proteome</keyword>
<reference evidence="2 3" key="1">
    <citation type="journal article" date="2015" name="Sci. Rep.">
        <title>The power of single molecule real-time sequencing technology in the de novo assembly of a eukaryotic genome.</title>
        <authorList>
            <person name="Sakai H."/>
            <person name="Naito K."/>
            <person name="Ogiso-Tanaka E."/>
            <person name="Takahashi Y."/>
            <person name="Iseki K."/>
            <person name="Muto C."/>
            <person name="Satou K."/>
            <person name="Teruya K."/>
            <person name="Shiroma A."/>
            <person name="Shimoji M."/>
            <person name="Hirano T."/>
            <person name="Itoh T."/>
            <person name="Kaga A."/>
            <person name="Tomooka N."/>
        </authorList>
    </citation>
    <scope>NUCLEOTIDE SEQUENCE [LARGE SCALE GENOMIC DNA]</scope>
    <source>
        <strain evidence="3">cv. Shumari</strain>
    </source>
</reference>
<accession>A0A0S3R051</accession>
<protein>
    <submittedName>
        <fullName evidence="2">Uncharacterized protein</fullName>
    </submittedName>
</protein>
<dbReference type="EMBL" id="AP015034">
    <property type="protein sequence ID" value="BAT73919.1"/>
    <property type="molecule type" value="Genomic_DNA"/>
</dbReference>
<name>A0A0S3R051_PHAAN</name>
<dbReference type="Proteomes" id="UP000291084">
    <property type="component" value="Chromosome 1"/>
</dbReference>
<feature type="coiled-coil region" evidence="1">
    <location>
        <begin position="5"/>
        <end position="60"/>
    </location>
</feature>
<dbReference type="AlphaFoldDB" id="A0A0S3R051"/>
<gene>
    <name evidence="2" type="primary">Vigan.01G148200</name>
    <name evidence="2" type="ORF">VIGAN_01148200</name>
</gene>
<proteinExistence type="predicted"/>
<keyword evidence="1" id="KW-0175">Coiled coil</keyword>